<proteinExistence type="predicted"/>
<dbReference type="Gene3D" id="2.60.40.1190">
    <property type="match status" value="1"/>
</dbReference>
<evidence type="ECO:0000313" key="1">
    <source>
        <dbReference type="EMBL" id="CBI01828.1"/>
    </source>
</evidence>
<name>E6Q3R7_9ZZZZ</name>
<sequence length="659" mass="72738">MDARIDASWKGAARIVLQYDFTNRRRVSHPTVVYVAQDSQGLDFAFRVRQRSRVAASTVSNGSAIFGDDSVQVSLEPQGVQGFSYQFSANPRGAHYQNSSENSAYTPHWLSRGRITKSGYTVTMHVPFHIIRSGGSHSWRAQFARFNLKTNSVQVWSYDAVATSPTAAIYSGTLSGVATGSGKKTKSTRPKARFQPYLLGVGRSGAAGGSTSQMGLDMAVPITPTASFVGSFHPDYSNVETDQQTISPTAFPRMYQEVRPFFTQVANAFGNFACNFSCPSILYTPAIPIFRQGYGVEGTQGPFSFSGFDAVGARRTDLAEALDFGVQNVRESYGVNVDDVTAATPTFVDSTASLNGGYIDNKDHIGIYGNYAREDGTLITDSSQARYGELGAFYQTANTYFGVARQFIGAQFSPIVAYLQQNNTAGFDAYGRHVFHMSPKSKLLDIQIAAFDTRFWNDVSQIAQTQAGWQSNFNFRNLWTINLFQNSTFVRAWDGEVLPFNVGNGALLGYNLNSNFPVGIGVGNGSYYRGHAANWQFFDTMPIRRRVSFSLNLNENIYRSHFAAEPSFQEWLNSASFNWQFSRAASFSFGARRINGIDLPSSYFAPTFTPVFANNLSAAFHYLHGHNEFYLVYGDPNALSTTPAVFFKWIFYAGAEKGT</sequence>
<dbReference type="EMBL" id="CABO01000025">
    <property type="protein sequence ID" value="CBI01828.1"/>
    <property type="molecule type" value="Genomic_DNA"/>
</dbReference>
<organism evidence="1">
    <name type="scientific">mine drainage metagenome</name>
    <dbReference type="NCBI Taxonomy" id="410659"/>
    <lineage>
        <taxon>unclassified sequences</taxon>
        <taxon>metagenomes</taxon>
        <taxon>ecological metagenomes</taxon>
    </lineage>
</organism>
<gene>
    <name evidence="1" type="ORF">CARN4_0820</name>
</gene>
<reference evidence="1" key="1">
    <citation type="submission" date="2009-10" db="EMBL/GenBank/DDBJ databases">
        <title>Diversity of trophic interactions inside an arsenic-rich microbial ecosystem.</title>
        <authorList>
            <person name="Bertin P.N."/>
            <person name="Heinrich-Salmeron A."/>
            <person name="Pelletier E."/>
            <person name="Goulhen-Chollet F."/>
            <person name="Arsene-Ploetze F."/>
            <person name="Gallien S."/>
            <person name="Calteau A."/>
            <person name="Vallenet D."/>
            <person name="Casiot C."/>
            <person name="Chane-Woon-Ming B."/>
            <person name="Giloteaux L."/>
            <person name="Barakat M."/>
            <person name="Bonnefoy V."/>
            <person name="Bruneel O."/>
            <person name="Chandler M."/>
            <person name="Cleiss J."/>
            <person name="Duran R."/>
            <person name="Elbaz-Poulichet F."/>
            <person name="Fonknechten N."/>
            <person name="Lauga B."/>
            <person name="Mornico D."/>
            <person name="Ortet P."/>
            <person name="Schaeffer C."/>
            <person name="Siguier P."/>
            <person name="Alexander Thil Smith A."/>
            <person name="Van Dorsselaer A."/>
            <person name="Weissenbach J."/>
            <person name="Medigue C."/>
            <person name="Le Paslier D."/>
        </authorList>
    </citation>
    <scope>NUCLEOTIDE SEQUENCE</scope>
</reference>
<protein>
    <submittedName>
        <fullName evidence="1">Uncharacterized protein</fullName>
    </submittedName>
</protein>
<comment type="caution">
    <text evidence="1">The sequence shown here is derived from an EMBL/GenBank/DDBJ whole genome shotgun (WGS) entry which is preliminary data.</text>
</comment>
<dbReference type="AlphaFoldDB" id="E6Q3R7"/>
<accession>E6Q3R7</accession>
<dbReference type="SUPFAM" id="SSF49344">
    <property type="entry name" value="CBD9-like"/>
    <property type="match status" value="1"/>
</dbReference>